<name>A0A8S0QAZ7_OLEEU</name>
<organism evidence="8 9">
    <name type="scientific">Olea europaea subsp. europaea</name>
    <dbReference type="NCBI Taxonomy" id="158383"/>
    <lineage>
        <taxon>Eukaryota</taxon>
        <taxon>Viridiplantae</taxon>
        <taxon>Streptophyta</taxon>
        <taxon>Embryophyta</taxon>
        <taxon>Tracheophyta</taxon>
        <taxon>Spermatophyta</taxon>
        <taxon>Magnoliopsida</taxon>
        <taxon>eudicotyledons</taxon>
        <taxon>Gunneridae</taxon>
        <taxon>Pentapetalae</taxon>
        <taxon>asterids</taxon>
        <taxon>lamiids</taxon>
        <taxon>Lamiales</taxon>
        <taxon>Oleaceae</taxon>
        <taxon>Oleeae</taxon>
        <taxon>Olea</taxon>
    </lineage>
</organism>
<evidence type="ECO:0000256" key="6">
    <source>
        <dbReference type="ARBA" id="ARBA00023242"/>
    </source>
</evidence>
<keyword evidence="5" id="KW-0804">Transcription</keyword>
<gene>
    <name evidence="8" type="ORF">OLEA9_A030522</name>
</gene>
<evidence type="ECO:0000256" key="5">
    <source>
        <dbReference type="ARBA" id="ARBA00023163"/>
    </source>
</evidence>
<dbReference type="InterPro" id="IPR054722">
    <property type="entry name" value="PolX-like_BBD"/>
</dbReference>
<dbReference type="InterPro" id="IPR025756">
    <property type="entry name" value="Myb_CC_LHEQLE"/>
</dbReference>
<dbReference type="GO" id="GO:0005634">
    <property type="term" value="C:nucleus"/>
    <property type="evidence" value="ECO:0007669"/>
    <property type="project" value="UniProtKB-SubCell"/>
</dbReference>
<evidence type="ECO:0000259" key="7">
    <source>
        <dbReference type="PROSITE" id="PS51294"/>
    </source>
</evidence>
<dbReference type="PANTHER" id="PTHR31499:SF85">
    <property type="entry name" value="TRANSCRIPTION FACTOR MYB-RELATED FAMILY"/>
    <property type="match status" value="1"/>
</dbReference>
<keyword evidence="4" id="KW-0175">Coiled coil</keyword>
<evidence type="ECO:0000313" key="8">
    <source>
        <dbReference type="EMBL" id="CAA2961998.1"/>
    </source>
</evidence>
<dbReference type="SUPFAM" id="SSF46689">
    <property type="entry name" value="Homeodomain-like"/>
    <property type="match status" value="1"/>
</dbReference>
<dbReference type="NCBIfam" id="TIGR01557">
    <property type="entry name" value="myb_SHAQKYF"/>
    <property type="match status" value="1"/>
</dbReference>
<dbReference type="InterPro" id="IPR009057">
    <property type="entry name" value="Homeodomain-like_sf"/>
</dbReference>
<keyword evidence="3" id="KW-0805">Transcription regulation</keyword>
<dbReference type="AlphaFoldDB" id="A0A8S0QAZ7"/>
<keyword evidence="9" id="KW-1185">Reference proteome</keyword>
<comment type="similarity">
    <text evidence="2">Belongs to the MYB-CC family.</text>
</comment>
<evidence type="ECO:0000256" key="3">
    <source>
        <dbReference type="ARBA" id="ARBA00023015"/>
    </source>
</evidence>
<feature type="non-terminal residue" evidence="8">
    <location>
        <position position="1"/>
    </location>
</feature>
<dbReference type="Proteomes" id="UP000594638">
    <property type="component" value="Unassembled WGS sequence"/>
</dbReference>
<dbReference type="EMBL" id="CACTIH010000695">
    <property type="protein sequence ID" value="CAA2961998.1"/>
    <property type="molecule type" value="Genomic_DNA"/>
</dbReference>
<dbReference type="OrthoDB" id="551907at2759"/>
<comment type="subcellular location">
    <subcellularLocation>
        <location evidence="1">Nucleus</location>
    </subcellularLocation>
</comment>
<dbReference type="InterPro" id="IPR046955">
    <property type="entry name" value="PHR1-like"/>
</dbReference>
<protein>
    <submittedName>
        <fullName evidence="8">Myb family transcription factor PHL5-like</fullName>
    </submittedName>
</protein>
<evidence type="ECO:0000313" key="9">
    <source>
        <dbReference type="Proteomes" id="UP000594638"/>
    </source>
</evidence>
<feature type="domain" description="HTH myb-type" evidence="7">
    <location>
        <begin position="288"/>
        <end position="348"/>
    </location>
</feature>
<proteinExistence type="inferred from homology"/>
<dbReference type="GO" id="GO:0003700">
    <property type="term" value="F:DNA-binding transcription factor activity"/>
    <property type="evidence" value="ECO:0007669"/>
    <property type="project" value="InterPro"/>
</dbReference>
<dbReference type="PANTHER" id="PTHR31499">
    <property type="entry name" value="MYB FAMILY TRANSCRIPTION FACTOR PHL11"/>
    <property type="match status" value="1"/>
</dbReference>
<dbReference type="InterPro" id="IPR017930">
    <property type="entry name" value="Myb_dom"/>
</dbReference>
<dbReference type="InterPro" id="IPR001005">
    <property type="entry name" value="SANT/Myb"/>
</dbReference>
<evidence type="ECO:0000256" key="2">
    <source>
        <dbReference type="ARBA" id="ARBA00006783"/>
    </source>
</evidence>
<dbReference type="FunFam" id="1.10.10.60:FF:000002">
    <property type="entry name" value="Myb family transcription factor"/>
    <property type="match status" value="1"/>
</dbReference>
<dbReference type="Gramene" id="OE9A030522T1">
    <property type="protein sequence ID" value="OE9A030522C1"/>
    <property type="gene ID" value="OE9A030522"/>
</dbReference>
<dbReference type="Pfam" id="PF14379">
    <property type="entry name" value="Myb_CC_LHEQLE"/>
    <property type="match status" value="1"/>
</dbReference>
<comment type="caution">
    <text evidence="8">The sequence shown here is derived from an EMBL/GenBank/DDBJ whole genome shotgun (WGS) entry which is preliminary data.</text>
</comment>
<accession>A0A8S0QAZ7</accession>
<keyword evidence="6" id="KW-0539">Nucleus</keyword>
<dbReference type="InterPro" id="IPR006447">
    <property type="entry name" value="Myb_dom_plants"/>
</dbReference>
<sequence length="423" mass="47123">HMVCSVNHLSSITTKVNASVKLPNGDEAHVTHIGSVKLSENLSLTNVLCIPSLHCNLVSVRIQHNYGFANDFDTEFQDSFPQSYGTQQQSNSMGLCFQPVAIENGSGSPQQNFWPANSSGSIIGRFGSPSSAFYATEWYMGLGQYENQKNILYSRCSQQSKNSYQQSGNGLFGDSAEQDFESNNASLPSVMKTQTPHNQFASCERSYINPFGKLSESEQILQLKRKLLGDLDNSNRRNPSVSFDANQDLGVSQHLYGSHFEHLKQLGNLPGRFSSVSNHSASSGGAVSSSKTRIRWTQDLHDRFVECVNCLGGSDKATPKAILKEMKTEGLTIFHVKSHLQKYRNAKCLPDSVEGKSERKTSTNSGAQFDVKTGMQLKEALQVQLDVQKHLHEQLEIQRNLQMRIEEQGKQLKMMFDQQQNNN</sequence>
<reference evidence="8 9" key="1">
    <citation type="submission" date="2019-12" db="EMBL/GenBank/DDBJ databases">
        <authorList>
            <person name="Alioto T."/>
            <person name="Alioto T."/>
            <person name="Gomez Garrido J."/>
        </authorList>
    </citation>
    <scope>NUCLEOTIDE SEQUENCE [LARGE SCALE GENOMIC DNA]</scope>
</reference>
<dbReference type="Pfam" id="PF00249">
    <property type="entry name" value="Myb_DNA-binding"/>
    <property type="match status" value="1"/>
</dbReference>
<dbReference type="Gene3D" id="1.10.10.60">
    <property type="entry name" value="Homeodomain-like"/>
    <property type="match status" value="1"/>
</dbReference>
<dbReference type="Pfam" id="PF22936">
    <property type="entry name" value="Pol_BBD"/>
    <property type="match status" value="1"/>
</dbReference>
<dbReference type="PROSITE" id="PS51294">
    <property type="entry name" value="HTH_MYB"/>
    <property type="match status" value="1"/>
</dbReference>
<dbReference type="GO" id="GO:0003677">
    <property type="term" value="F:DNA binding"/>
    <property type="evidence" value="ECO:0007669"/>
    <property type="project" value="InterPro"/>
</dbReference>
<evidence type="ECO:0000256" key="1">
    <source>
        <dbReference type="ARBA" id="ARBA00004123"/>
    </source>
</evidence>
<evidence type="ECO:0000256" key="4">
    <source>
        <dbReference type="ARBA" id="ARBA00023054"/>
    </source>
</evidence>